<evidence type="ECO:0000259" key="8">
    <source>
        <dbReference type="Pfam" id="PF17768"/>
    </source>
</evidence>
<keyword evidence="5 9" id="KW-0269">Exonuclease</keyword>
<feature type="domain" description="DHHA1" evidence="7">
    <location>
        <begin position="350"/>
        <end position="441"/>
    </location>
</feature>
<dbReference type="AlphaFoldDB" id="A0A1G2N4M2"/>
<feature type="domain" description="DDH" evidence="6">
    <location>
        <begin position="76"/>
        <end position="228"/>
    </location>
</feature>
<dbReference type="Gene3D" id="3.90.1640.30">
    <property type="match status" value="1"/>
</dbReference>
<evidence type="ECO:0000313" key="9">
    <source>
        <dbReference type="EMBL" id="OHA31127.1"/>
    </source>
</evidence>
<dbReference type="GO" id="GO:0003676">
    <property type="term" value="F:nucleic acid binding"/>
    <property type="evidence" value="ECO:0007669"/>
    <property type="project" value="InterPro"/>
</dbReference>
<dbReference type="InterPro" id="IPR001667">
    <property type="entry name" value="DDH_dom"/>
</dbReference>
<evidence type="ECO:0000259" key="6">
    <source>
        <dbReference type="Pfam" id="PF01368"/>
    </source>
</evidence>
<dbReference type="InterPro" id="IPR038763">
    <property type="entry name" value="DHH_sf"/>
</dbReference>
<dbReference type="Pfam" id="PF01368">
    <property type="entry name" value="DHH"/>
    <property type="match status" value="1"/>
</dbReference>
<feature type="domain" description="RecJ OB" evidence="8">
    <location>
        <begin position="464"/>
        <end position="571"/>
    </location>
</feature>
<evidence type="ECO:0000256" key="1">
    <source>
        <dbReference type="ARBA" id="ARBA00005915"/>
    </source>
</evidence>
<evidence type="ECO:0000256" key="5">
    <source>
        <dbReference type="ARBA" id="ARBA00022839"/>
    </source>
</evidence>
<name>A0A1G2N4M2_9BACT</name>
<dbReference type="Pfam" id="PF17768">
    <property type="entry name" value="RecJ_OB"/>
    <property type="match status" value="1"/>
</dbReference>
<dbReference type="InterPro" id="IPR004610">
    <property type="entry name" value="RecJ"/>
</dbReference>
<dbReference type="NCBIfam" id="TIGR00644">
    <property type="entry name" value="recJ"/>
    <property type="match status" value="1"/>
</dbReference>
<evidence type="ECO:0000313" key="10">
    <source>
        <dbReference type="Proteomes" id="UP000176365"/>
    </source>
</evidence>
<dbReference type="GO" id="GO:0008409">
    <property type="term" value="F:5'-3' exonuclease activity"/>
    <property type="evidence" value="ECO:0007669"/>
    <property type="project" value="InterPro"/>
</dbReference>
<dbReference type="Pfam" id="PF02272">
    <property type="entry name" value="DHHA1"/>
    <property type="match status" value="1"/>
</dbReference>
<evidence type="ECO:0000256" key="4">
    <source>
        <dbReference type="ARBA" id="ARBA00022801"/>
    </source>
</evidence>
<accession>A0A1G2N4M2</accession>
<dbReference type="Proteomes" id="UP000176365">
    <property type="component" value="Unassembled WGS sequence"/>
</dbReference>
<sequence>MNYDIKRSLTVTERNQFGGISDLMAHLLFHRGIVDSISAEKFLKPDYERDIHDPFLLKDAGKAADRIIQAIKDRQKIAIYADYDADGIPGAAMFNDFFKRIGFDNFIIYIPHRHDEGFGLNEVAVGELAEQGVKLIITVDCGISDIQQVDIANGKGMNVIITDHHEPPAQLPAAFAIINHKQTDCAYPDKNLCGSGVAFKLIQAILAKDRLGLKEGHEKWFLDLLGIATLSDMVQLSGENRAFAHYGLSVLRKSPRKGIRRIFSKLKIDQRHLTEDDIGFMLTPRINAASRMGVPMDAFNLLTADNDKDAIFYADHLDGINAERKTAVAVLVKEVKKTLRERDSVNTARVIVLGNPAWRPSLLGLAANSCAQEFDRPVFLWGRDGENVIKGSCRSEGRTSVVELMRAVSTGVLTQFGGHRYSGGFTVHNDMVHFLDQRLNEAFSGLVLSVSMQQKSEFQNESCIDAELAMNDIDQVLYADIARLGPFGTGNPKPTFLFHNVSPLSVRKFGKGGDHIELVFGRGSGGRISAIAFFGATEDWAKKLNPNMPIDLVASLEKSMYRNRAELRLRVIEVGFV</sequence>
<dbReference type="InterPro" id="IPR041122">
    <property type="entry name" value="RecJ_OB"/>
</dbReference>
<dbReference type="GO" id="GO:0006310">
    <property type="term" value="P:DNA recombination"/>
    <property type="evidence" value="ECO:0007669"/>
    <property type="project" value="InterPro"/>
</dbReference>
<organism evidence="9 10">
    <name type="scientific">Candidatus Taylorbacteria bacterium RIFCSPLOWO2_01_FULL_44_26</name>
    <dbReference type="NCBI Taxonomy" id="1802318"/>
    <lineage>
        <taxon>Bacteria</taxon>
        <taxon>Candidatus Tayloriibacteriota</taxon>
    </lineage>
</organism>
<dbReference type="EMBL" id="MHRW01000007">
    <property type="protein sequence ID" value="OHA31127.1"/>
    <property type="molecule type" value="Genomic_DNA"/>
</dbReference>
<dbReference type="PANTHER" id="PTHR30255:SF2">
    <property type="entry name" value="SINGLE-STRANDED-DNA-SPECIFIC EXONUCLEASE RECJ"/>
    <property type="match status" value="1"/>
</dbReference>
<proteinExistence type="inferred from homology"/>
<keyword evidence="3" id="KW-0540">Nuclease</keyword>
<comment type="caution">
    <text evidence="9">The sequence shown here is derived from an EMBL/GenBank/DDBJ whole genome shotgun (WGS) entry which is preliminary data.</text>
</comment>
<dbReference type="InterPro" id="IPR003156">
    <property type="entry name" value="DHHA1_dom"/>
</dbReference>
<evidence type="ECO:0000259" key="7">
    <source>
        <dbReference type="Pfam" id="PF02272"/>
    </source>
</evidence>
<reference evidence="9 10" key="1">
    <citation type="journal article" date="2016" name="Nat. Commun.">
        <title>Thousands of microbial genomes shed light on interconnected biogeochemical processes in an aquifer system.</title>
        <authorList>
            <person name="Anantharaman K."/>
            <person name="Brown C.T."/>
            <person name="Hug L.A."/>
            <person name="Sharon I."/>
            <person name="Castelle C.J."/>
            <person name="Probst A.J."/>
            <person name="Thomas B.C."/>
            <person name="Singh A."/>
            <person name="Wilkins M.J."/>
            <person name="Karaoz U."/>
            <person name="Brodie E.L."/>
            <person name="Williams K.H."/>
            <person name="Hubbard S.S."/>
            <person name="Banfield J.F."/>
        </authorList>
    </citation>
    <scope>NUCLEOTIDE SEQUENCE [LARGE SCALE GENOMIC DNA]</scope>
</reference>
<dbReference type="Gene3D" id="2.40.50.460">
    <property type="match status" value="1"/>
</dbReference>
<comment type="similarity">
    <text evidence="1">Belongs to the RecJ family.</text>
</comment>
<dbReference type="PANTHER" id="PTHR30255">
    <property type="entry name" value="SINGLE-STRANDED-DNA-SPECIFIC EXONUCLEASE RECJ"/>
    <property type="match status" value="1"/>
</dbReference>
<evidence type="ECO:0000256" key="3">
    <source>
        <dbReference type="ARBA" id="ARBA00022722"/>
    </source>
</evidence>
<dbReference type="SUPFAM" id="SSF64182">
    <property type="entry name" value="DHH phosphoesterases"/>
    <property type="match status" value="1"/>
</dbReference>
<evidence type="ECO:0000256" key="2">
    <source>
        <dbReference type="ARBA" id="ARBA00019841"/>
    </source>
</evidence>
<gene>
    <name evidence="9" type="ORF">A3B11_00290</name>
</gene>
<keyword evidence="4" id="KW-0378">Hydrolase</keyword>
<protein>
    <recommendedName>
        <fullName evidence="2">Single-stranded-DNA-specific exonuclease RecJ</fullName>
    </recommendedName>
</protein>
<dbReference type="InterPro" id="IPR051673">
    <property type="entry name" value="SSDNA_exonuclease_RecJ"/>
</dbReference>
<dbReference type="GO" id="GO:0006281">
    <property type="term" value="P:DNA repair"/>
    <property type="evidence" value="ECO:0007669"/>
    <property type="project" value="InterPro"/>
</dbReference>